<keyword evidence="3" id="KW-1185">Reference proteome</keyword>
<reference evidence="2" key="1">
    <citation type="submission" date="2023-08" db="EMBL/GenBank/DDBJ databases">
        <title>A de novo genome assembly of Solanum verrucosum Schlechtendal, a Mexican diploid species geographically isolated from the other diploid A-genome species in potato relatives.</title>
        <authorList>
            <person name="Hosaka K."/>
        </authorList>
    </citation>
    <scope>NUCLEOTIDE SEQUENCE</scope>
    <source>
        <tissue evidence="2">Young leaves</tissue>
    </source>
</reference>
<evidence type="ECO:0000313" key="3">
    <source>
        <dbReference type="Proteomes" id="UP001234989"/>
    </source>
</evidence>
<protein>
    <submittedName>
        <fullName evidence="2">Uncharacterized protein</fullName>
    </submittedName>
</protein>
<sequence length="23" mass="2610">MRRIASSNCSDRGTSLQNRQSIE</sequence>
<feature type="region of interest" description="Disordered" evidence="1">
    <location>
        <begin position="1"/>
        <end position="23"/>
    </location>
</feature>
<name>A0AAF0VAY9_SOLVR</name>
<dbReference type="EMBL" id="CP133623">
    <property type="protein sequence ID" value="WMV60148.1"/>
    <property type="molecule type" value="Genomic_DNA"/>
</dbReference>
<accession>A0AAF0VAY9</accession>
<proteinExistence type="predicted"/>
<dbReference type="AlphaFoldDB" id="A0AAF0VAY9"/>
<evidence type="ECO:0000256" key="1">
    <source>
        <dbReference type="SAM" id="MobiDB-lite"/>
    </source>
</evidence>
<gene>
    <name evidence="2" type="ORF">MTR67_053533</name>
</gene>
<organism evidence="2 3">
    <name type="scientific">Solanum verrucosum</name>
    <dbReference type="NCBI Taxonomy" id="315347"/>
    <lineage>
        <taxon>Eukaryota</taxon>
        <taxon>Viridiplantae</taxon>
        <taxon>Streptophyta</taxon>
        <taxon>Embryophyta</taxon>
        <taxon>Tracheophyta</taxon>
        <taxon>Spermatophyta</taxon>
        <taxon>Magnoliopsida</taxon>
        <taxon>eudicotyledons</taxon>
        <taxon>Gunneridae</taxon>
        <taxon>Pentapetalae</taxon>
        <taxon>asterids</taxon>
        <taxon>lamiids</taxon>
        <taxon>Solanales</taxon>
        <taxon>Solanaceae</taxon>
        <taxon>Solanoideae</taxon>
        <taxon>Solaneae</taxon>
        <taxon>Solanum</taxon>
    </lineage>
</organism>
<dbReference type="Proteomes" id="UP001234989">
    <property type="component" value="Chromosome 12"/>
</dbReference>
<evidence type="ECO:0000313" key="2">
    <source>
        <dbReference type="EMBL" id="WMV60148.1"/>
    </source>
</evidence>